<protein>
    <recommendedName>
        <fullName evidence="3">Dynein heavy chain tail domain-containing protein</fullName>
    </recommendedName>
</protein>
<dbReference type="GO" id="GO:0051959">
    <property type="term" value="F:dynein light intermediate chain binding"/>
    <property type="evidence" value="ECO:0007669"/>
    <property type="project" value="InterPro"/>
</dbReference>
<comment type="caution">
    <text evidence="4">The sequence shown here is derived from an EMBL/GenBank/DDBJ whole genome shotgun (WGS) entry which is preliminary data.</text>
</comment>
<dbReference type="PANTHER" id="PTHR46532:SF15">
    <property type="entry name" value="CYTOPLASMIC DYNEIN 2 HEAVY CHAIN 1"/>
    <property type="match status" value="1"/>
</dbReference>
<organism evidence="4 5">
    <name type="scientific">Euphydryas editha</name>
    <name type="common">Edith's checkerspot</name>
    <dbReference type="NCBI Taxonomy" id="104508"/>
    <lineage>
        <taxon>Eukaryota</taxon>
        <taxon>Metazoa</taxon>
        <taxon>Ecdysozoa</taxon>
        <taxon>Arthropoda</taxon>
        <taxon>Hexapoda</taxon>
        <taxon>Insecta</taxon>
        <taxon>Pterygota</taxon>
        <taxon>Neoptera</taxon>
        <taxon>Endopterygota</taxon>
        <taxon>Lepidoptera</taxon>
        <taxon>Glossata</taxon>
        <taxon>Ditrysia</taxon>
        <taxon>Papilionoidea</taxon>
        <taxon>Nymphalidae</taxon>
        <taxon>Nymphalinae</taxon>
        <taxon>Euphydryas</taxon>
    </lineage>
</organism>
<dbReference type="InterPro" id="IPR026983">
    <property type="entry name" value="DHC"/>
</dbReference>
<sequence>MSLIREFILNATEKFFCTPLQEINRKNEDALLDFIHNSQTFVLQTYIDNDQSLVFSTKIQGGVKKSIIFYKTSAQDLTDQDSLNDINIITLTTDAAESLYQILRQIYNPLLAIGEDLYSHKLQKNLSDLEAHLRVLTHGKKLENMKVILTIQDEVDYWKTMAEKTDANKKEREAASSFCVLFEDICEEIRSLQVSQMQEVKDSAENIAGILDDVWRYTVLPYSADRMIHIFDIIGHVICSVTQRTITQIDPWKIYDGFKDNEILILLTEGLSVIQTWISACKSLTDTYWPNYALHPWKGETYVPNFCINFETRLKEVNNIRSTYNQLIKLLTENEKAELNSHQFLEPFKNINIWIYNGPNPLWESAVASFSAKIRPAEMKITEKLKPRMNNTSTKQMLYEFMRYKTLITRPVVKHALSSELDIFVNSLLAMLKAIQKQLDADAVDVQMCTPADMSPLVRSVQWAKLTEAKVKEIKMCIENYLSEFENSEAALKLASQLLTDLKTMYTQLHEDWCRDIQALVGGASAGAGDGPVVRFSRADRLMEVRFEPRLLRAESEARALAALALPPPPAAAAALRALTAPLAHARALHQVASFHNTLGERMVPSTRPLLLAAALELAALVQEQQPLRWADGDRLADYTERLKRVVLKLEAQNTYLTGQHLSIRSIVEKLIDTDLLAKQNEWKKGIKDIRDIIEKVEANGYKNTEMWRSHWDLQLYKALEFQYIKTLLALHKHFPKVRVDMVLRDRTVRLQPPLEEIRVQHYNQLRRLVSLPNHFVGLRTNIADEKSIFASIVDKHGWRGNRAVRQLEAALGGAARACARWARRAPLACARDLDALCARELRAAAHWEDNFKACKALGQAVAKMTFEDEKIEWLTIGTVTLRREFEAQSRNLWASLMSSLQASCRDDSAALDTFMANAIITLENKALPRNAKELAEISAKQQALQEKMPEMEKTVEDLKRKVYLLRTWGGDSSFDNTIREWDKLREQILSHREMFEHQAEMVKASLKASWENLHAEVEAWVSRARFEPAGGAGGAGGAGARGAHAAPWRGARPTRSPPPRSARACSSSAATCSERRELLVYLVLNNTGTQKKRWSSVNSVYGRYFYVMTS</sequence>
<feature type="compositionally biased region" description="Gly residues" evidence="2">
    <location>
        <begin position="1032"/>
        <end position="1041"/>
    </location>
</feature>
<evidence type="ECO:0000256" key="2">
    <source>
        <dbReference type="SAM" id="MobiDB-lite"/>
    </source>
</evidence>
<name>A0AAU9TYE9_EUPED</name>
<dbReference type="InterPro" id="IPR013594">
    <property type="entry name" value="Dynein_heavy_tail"/>
</dbReference>
<feature type="coiled-coil region" evidence="1">
    <location>
        <begin position="935"/>
        <end position="962"/>
    </location>
</feature>
<dbReference type="GO" id="GO:0045505">
    <property type="term" value="F:dynein intermediate chain binding"/>
    <property type="evidence" value="ECO:0007669"/>
    <property type="project" value="InterPro"/>
</dbReference>
<evidence type="ECO:0000313" key="5">
    <source>
        <dbReference type="Proteomes" id="UP001153954"/>
    </source>
</evidence>
<reference evidence="4" key="1">
    <citation type="submission" date="2022-03" db="EMBL/GenBank/DDBJ databases">
        <authorList>
            <person name="Tunstrom K."/>
        </authorList>
    </citation>
    <scope>NUCLEOTIDE SEQUENCE</scope>
</reference>
<proteinExistence type="predicted"/>
<gene>
    <name evidence="4" type="ORF">EEDITHA_LOCUS7690</name>
</gene>
<feature type="compositionally biased region" description="Low complexity" evidence="2">
    <location>
        <begin position="1042"/>
        <end position="1055"/>
    </location>
</feature>
<dbReference type="AlphaFoldDB" id="A0AAU9TYE9"/>
<dbReference type="Proteomes" id="UP001153954">
    <property type="component" value="Unassembled WGS sequence"/>
</dbReference>
<evidence type="ECO:0000313" key="4">
    <source>
        <dbReference type="EMBL" id="CAH2091871.1"/>
    </source>
</evidence>
<dbReference type="EMBL" id="CAKOGL010000011">
    <property type="protein sequence ID" value="CAH2091871.1"/>
    <property type="molecule type" value="Genomic_DNA"/>
</dbReference>
<feature type="domain" description="Dynein heavy chain tail" evidence="3">
    <location>
        <begin position="138"/>
        <end position="632"/>
    </location>
</feature>
<accession>A0AAU9TYE9</accession>
<keyword evidence="5" id="KW-1185">Reference proteome</keyword>
<keyword evidence="1" id="KW-0175">Coiled coil</keyword>
<evidence type="ECO:0000256" key="1">
    <source>
        <dbReference type="SAM" id="Coils"/>
    </source>
</evidence>
<dbReference type="GO" id="GO:0005858">
    <property type="term" value="C:axonemal dynein complex"/>
    <property type="evidence" value="ECO:0007669"/>
    <property type="project" value="TreeGrafter"/>
</dbReference>
<evidence type="ECO:0000259" key="3">
    <source>
        <dbReference type="Pfam" id="PF08385"/>
    </source>
</evidence>
<dbReference type="Pfam" id="PF08385">
    <property type="entry name" value="DHC_N1"/>
    <property type="match status" value="1"/>
</dbReference>
<dbReference type="PANTHER" id="PTHR46532">
    <property type="entry name" value="MALE FERTILITY FACTOR KL5"/>
    <property type="match status" value="1"/>
</dbReference>
<dbReference type="GO" id="GO:0007018">
    <property type="term" value="P:microtubule-based movement"/>
    <property type="evidence" value="ECO:0007669"/>
    <property type="project" value="InterPro"/>
</dbReference>
<feature type="region of interest" description="Disordered" evidence="2">
    <location>
        <begin position="1032"/>
        <end position="1069"/>
    </location>
</feature>